<protein>
    <submittedName>
        <fullName evidence="1">PMD domain-containing protein</fullName>
    </submittedName>
</protein>
<evidence type="ECO:0000313" key="1">
    <source>
        <dbReference type="EMBL" id="KAH9802292.1"/>
    </source>
</evidence>
<dbReference type="Proteomes" id="UP000829398">
    <property type="component" value="Chromosome 1"/>
</dbReference>
<evidence type="ECO:0000313" key="2">
    <source>
        <dbReference type="Proteomes" id="UP000829398"/>
    </source>
</evidence>
<keyword evidence="2" id="KW-1185">Reference proteome</keyword>
<proteinExistence type="predicted"/>
<comment type="caution">
    <text evidence="1">The sequence shown here is derived from an EMBL/GenBank/DDBJ whole genome shotgun (WGS) entry which is preliminary data.</text>
</comment>
<dbReference type="EMBL" id="CM039170">
    <property type="protein sequence ID" value="KAH9802292.1"/>
    <property type="molecule type" value="Genomic_DNA"/>
</dbReference>
<organism evidence="1 2">
    <name type="scientific">Citrus sinensis</name>
    <name type="common">Sweet orange</name>
    <name type="synonym">Citrus aurantium var. sinensis</name>
    <dbReference type="NCBI Taxonomy" id="2711"/>
    <lineage>
        <taxon>Eukaryota</taxon>
        <taxon>Viridiplantae</taxon>
        <taxon>Streptophyta</taxon>
        <taxon>Embryophyta</taxon>
        <taxon>Tracheophyta</taxon>
        <taxon>Spermatophyta</taxon>
        <taxon>Magnoliopsida</taxon>
        <taxon>eudicotyledons</taxon>
        <taxon>Gunneridae</taxon>
        <taxon>Pentapetalae</taxon>
        <taxon>rosids</taxon>
        <taxon>malvids</taxon>
        <taxon>Sapindales</taxon>
        <taxon>Rutaceae</taxon>
        <taxon>Aurantioideae</taxon>
        <taxon>Citrus</taxon>
    </lineage>
</organism>
<sequence length="574" mass="65922">MESKEARRGGPGQRAWIHFFKHEAEKVRQEGIKKVCRATIVEKWKKLTNEEKCRFGTMHEDPSSNVCEMSIEKTDEEQKIEDKHSQCNLSRCHVSAFTKVISTLSPDQQAAIREIGFGSMLELRCGRLRQDFCETLVQQYDTKRHCIVLHGREFCLNPTTFNIVMGIKDGGEPVYIREEAGDIIKLRAKYRTGGRGIEIAAVSERLIASESSDDDFKIMFCLFLLGTVLCPTSASYINPMYLHALKDVQLIRKKNWDTWCFNFLWEGIAKYKDHQVKSVSGCVVFLELFFFSAVLYDRCSMDRTVCPVSVWTKEEIRRLLNWRKTFGDMTSTEVPMRESNFLQLERNFPHFEQTEDAGPSTVNMEEAFRVLTHCVHRIEHKMDSFNVRMEMVEKSLEELRSKSPVGAPSKQPSDPCPQSPSLKIVEPTCPVRKTEPTTDGKKMVMDSDEDSVDRRLNLSLDKIMGWMGTREGIGEFHKDPTHFVLIPPPNLRDEDIDEPVQLKQGPQTSTSVSVLPTRPNRNRRPGRYQLSPYDQVSKGVNPKYKTGPFQVNDPITLEELKLIQYAFNKEGDGR</sequence>
<name>A0ACB8NVP9_CITSI</name>
<accession>A0ACB8NVP9</accession>
<reference evidence="2" key="1">
    <citation type="journal article" date="2023" name="Hortic. Res.">
        <title>A chromosome-level phased genome enabling allele-level studies in sweet orange: a case study on citrus Huanglongbing tolerance.</title>
        <authorList>
            <person name="Wu B."/>
            <person name="Yu Q."/>
            <person name="Deng Z."/>
            <person name="Duan Y."/>
            <person name="Luo F."/>
            <person name="Gmitter F. Jr."/>
        </authorList>
    </citation>
    <scope>NUCLEOTIDE SEQUENCE [LARGE SCALE GENOMIC DNA]</scope>
    <source>
        <strain evidence="2">cv. Valencia</strain>
    </source>
</reference>
<gene>
    <name evidence="1" type="ORF">KPL71_001330</name>
</gene>